<sequence length="267" mass="30063">MTVRGSIMQSALYPGIVTHRRYHPVRHELRYRIFSLLIDLDDLESLSSKLRLFSIGRFNLVSFFERDHGDGRKRGLRDWVRGQCTDAGIDASGPIRLLSMPRVLGHAFNPLSVFFCHDAAGVLTSILYQVNNTFGQRHSYLIRVEKPESRLICQASRKVFYVSPFMPMDMEYRFRVVPPGARMSVVIDGLGLGNMGEATGKLITASLTGRRVELTDRALLGNFLRSPALSLKVVTGIHWEALKLWRKKVGFHPKPAPPPHPVTIVTG</sequence>
<dbReference type="Pfam" id="PF07103">
    <property type="entry name" value="DUF1365"/>
    <property type="match status" value="1"/>
</dbReference>
<protein>
    <submittedName>
        <fullName evidence="1">DUF1365 family protein</fullName>
    </submittedName>
</protein>
<name>A0A964E395_9PROT</name>
<organism evidence="1 2">
    <name type="scientific">Acidisoma cellulosilyticum</name>
    <dbReference type="NCBI Taxonomy" id="2802395"/>
    <lineage>
        <taxon>Bacteria</taxon>
        <taxon>Pseudomonadati</taxon>
        <taxon>Pseudomonadota</taxon>
        <taxon>Alphaproteobacteria</taxon>
        <taxon>Acetobacterales</taxon>
        <taxon>Acidocellaceae</taxon>
        <taxon>Acidisoma</taxon>
    </lineage>
</organism>
<dbReference type="EMBL" id="JAESVA010000002">
    <property type="protein sequence ID" value="MCB8880037.1"/>
    <property type="molecule type" value="Genomic_DNA"/>
</dbReference>
<dbReference type="AlphaFoldDB" id="A0A964E395"/>
<dbReference type="PANTHER" id="PTHR33973:SF4">
    <property type="entry name" value="OS07G0153300 PROTEIN"/>
    <property type="match status" value="1"/>
</dbReference>
<dbReference type="InterPro" id="IPR010775">
    <property type="entry name" value="DUF1365"/>
</dbReference>
<dbReference type="PANTHER" id="PTHR33973">
    <property type="entry name" value="OS07G0153300 PROTEIN"/>
    <property type="match status" value="1"/>
</dbReference>
<gene>
    <name evidence="1" type="ORF">ACELLULO517_07310</name>
</gene>
<dbReference type="Proteomes" id="UP000721844">
    <property type="component" value="Unassembled WGS sequence"/>
</dbReference>
<comment type="caution">
    <text evidence="1">The sequence shown here is derived from an EMBL/GenBank/DDBJ whole genome shotgun (WGS) entry which is preliminary data.</text>
</comment>
<evidence type="ECO:0000313" key="2">
    <source>
        <dbReference type="Proteomes" id="UP000721844"/>
    </source>
</evidence>
<evidence type="ECO:0000313" key="1">
    <source>
        <dbReference type="EMBL" id="MCB8880037.1"/>
    </source>
</evidence>
<keyword evidence="2" id="KW-1185">Reference proteome</keyword>
<accession>A0A964E395</accession>
<reference evidence="1 2" key="1">
    <citation type="journal article" date="2021" name="Microorganisms">
        <title>Acidisoma silvae sp. nov. and Acidisomacellulosilytica sp. nov., Two Acidophilic Bacteria Isolated from Decaying Wood, Hydrolyzing Cellulose and Producing Poly-3-hydroxybutyrate.</title>
        <authorList>
            <person name="Mieszkin S."/>
            <person name="Pouder E."/>
            <person name="Uroz S."/>
            <person name="Simon-Colin C."/>
            <person name="Alain K."/>
        </authorList>
    </citation>
    <scope>NUCLEOTIDE SEQUENCE [LARGE SCALE GENOMIC DNA]</scope>
    <source>
        <strain evidence="1 2">HW T5.17</strain>
    </source>
</reference>
<proteinExistence type="predicted"/>